<organism evidence="2 3">
    <name type="scientific">Ancylobacter vacuolatus</name>
    <dbReference type="NCBI Taxonomy" id="223389"/>
    <lineage>
        <taxon>Bacteria</taxon>
        <taxon>Pseudomonadati</taxon>
        <taxon>Pseudomonadota</taxon>
        <taxon>Alphaproteobacteria</taxon>
        <taxon>Hyphomicrobiales</taxon>
        <taxon>Xanthobacteraceae</taxon>
        <taxon>Ancylobacter</taxon>
    </lineage>
</organism>
<evidence type="ECO:0008006" key="4">
    <source>
        <dbReference type="Google" id="ProtNLM"/>
    </source>
</evidence>
<evidence type="ECO:0000256" key="1">
    <source>
        <dbReference type="SAM" id="MobiDB-lite"/>
    </source>
</evidence>
<name>A0ABU0DHC9_9HYPH</name>
<evidence type="ECO:0000313" key="3">
    <source>
        <dbReference type="Proteomes" id="UP001238467"/>
    </source>
</evidence>
<protein>
    <recommendedName>
        <fullName evidence="4">DUF2239 domain-containing protein</fullName>
    </recommendedName>
</protein>
<comment type="caution">
    <text evidence="2">The sequence shown here is derived from an EMBL/GenBank/DDBJ whole genome shotgun (WGS) entry which is preliminary data.</text>
</comment>
<dbReference type="Proteomes" id="UP001238467">
    <property type="component" value="Unassembled WGS sequence"/>
</dbReference>
<dbReference type="Pfam" id="PF09998">
    <property type="entry name" value="DUF2239"/>
    <property type="match status" value="1"/>
</dbReference>
<evidence type="ECO:0000313" key="2">
    <source>
        <dbReference type="EMBL" id="MDQ0347834.1"/>
    </source>
</evidence>
<dbReference type="EMBL" id="JAUSUH010000004">
    <property type="protein sequence ID" value="MDQ0347834.1"/>
    <property type="molecule type" value="Genomic_DNA"/>
</dbReference>
<reference evidence="2 3" key="1">
    <citation type="submission" date="2023-07" db="EMBL/GenBank/DDBJ databases">
        <title>Genomic Encyclopedia of Type Strains, Phase IV (KMG-IV): sequencing the most valuable type-strain genomes for metagenomic binning, comparative biology and taxonomic classification.</title>
        <authorList>
            <person name="Goeker M."/>
        </authorList>
    </citation>
    <scope>NUCLEOTIDE SEQUENCE [LARGE SCALE GENOMIC DNA]</scope>
    <source>
        <strain evidence="2 3">DSM 1277</strain>
    </source>
</reference>
<gene>
    <name evidence="2" type="ORF">J2S76_002261</name>
</gene>
<feature type="region of interest" description="Disordered" evidence="1">
    <location>
        <begin position="71"/>
        <end position="112"/>
    </location>
</feature>
<proteinExistence type="predicted"/>
<sequence>MSDLLSKPCTAFEGYRRLLAGPLIDVALAVKTATEGGSPSAILVFDDRTGRVVDLDLRGGTAEIVERLSRPPQTFAGRHRPPSNQLAEPAKDNAAKDDAAKEEGTEARGRGRPKLGVVAREVTLLPKQWDWLATQPGGASAVLRRLVDDARRNGGERQARRAAQEAAYHFMQAIAGDLPGYEEATRALFANDRPKLEHGIADWPHDIRAHALRLAFGAPDGAMSESGRKETP</sequence>
<accession>A0ABU0DHC9</accession>
<feature type="compositionally biased region" description="Basic and acidic residues" evidence="1">
    <location>
        <begin position="89"/>
        <end position="109"/>
    </location>
</feature>
<keyword evidence="3" id="KW-1185">Reference proteome</keyword>
<dbReference type="RefSeq" id="WP_307060503.1">
    <property type="nucleotide sequence ID" value="NZ_JAUSUH010000004.1"/>
</dbReference>
<dbReference type="InterPro" id="IPR018715">
    <property type="entry name" value="DUF2239"/>
</dbReference>